<keyword evidence="2" id="KW-1185">Reference proteome</keyword>
<dbReference type="Proteomes" id="UP001150581">
    <property type="component" value="Unassembled WGS sequence"/>
</dbReference>
<proteinExistence type="predicted"/>
<comment type="caution">
    <text evidence="1">The sequence shown here is derived from an EMBL/GenBank/DDBJ whole genome shotgun (WGS) entry which is preliminary data.</text>
</comment>
<name>A0ACC1IMF4_9FUNG</name>
<accession>A0ACC1IMF4</accession>
<protein>
    <submittedName>
        <fullName evidence="1">Uncharacterized protein</fullName>
    </submittedName>
</protein>
<dbReference type="EMBL" id="JANBPG010000419">
    <property type="protein sequence ID" value="KAJ1896679.1"/>
    <property type="molecule type" value="Genomic_DNA"/>
</dbReference>
<sequence length="185" mass="20722">MTRRVSNFDNDIFSQNTGFQSIHSRTLPGRTTDYTPWCDSAWPRIHHHNGNPYHTFNNAPVLGHHHHSPFYQQRPPVHPVSSRPDIMHGFFEAPAASPAGVVVLGDRQIITLRSDVFRDVKPSVQVKGGSLRVFAARVQSGTSAGGWEKRDSEFEYTTALQGIYDVRRMSASRSGDTLTITIPKI</sequence>
<gene>
    <name evidence="1" type="ORF">LPJ66_003848</name>
</gene>
<evidence type="ECO:0000313" key="1">
    <source>
        <dbReference type="EMBL" id="KAJ1896679.1"/>
    </source>
</evidence>
<reference evidence="1" key="1">
    <citation type="submission" date="2022-07" db="EMBL/GenBank/DDBJ databases">
        <title>Phylogenomic reconstructions and comparative analyses of Kickxellomycotina fungi.</title>
        <authorList>
            <person name="Reynolds N.K."/>
            <person name="Stajich J.E."/>
            <person name="Barry K."/>
            <person name="Grigoriev I.V."/>
            <person name="Crous P."/>
            <person name="Smith M.E."/>
        </authorList>
    </citation>
    <scope>NUCLEOTIDE SEQUENCE</scope>
    <source>
        <strain evidence="1">Benny 63K</strain>
    </source>
</reference>
<organism evidence="1 2">
    <name type="scientific">Kickxella alabastrina</name>
    <dbReference type="NCBI Taxonomy" id="61397"/>
    <lineage>
        <taxon>Eukaryota</taxon>
        <taxon>Fungi</taxon>
        <taxon>Fungi incertae sedis</taxon>
        <taxon>Zoopagomycota</taxon>
        <taxon>Kickxellomycotina</taxon>
        <taxon>Kickxellomycetes</taxon>
        <taxon>Kickxellales</taxon>
        <taxon>Kickxellaceae</taxon>
        <taxon>Kickxella</taxon>
    </lineage>
</organism>
<evidence type="ECO:0000313" key="2">
    <source>
        <dbReference type="Proteomes" id="UP001150581"/>
    </source>
</evidence>